<dbReference type="eggNOG" id="COG2972">
    <property type="taxonomic scope" value="Bacteria"/>
</dbReference>
<proteinExistence type="predicted"/>
<keyword evidence="2" id="KW-1133">Transmembrane helix</keyword>
<dbReference type="PANTHER" id="PTHR34220">
    <property type="entry name" value="SENSOR HISTIDINE KINASE YPDA"/>
    <property type="match status" value="1"/>
</dbReference>
<dbReference type="SUPFAM" id="SSF55874">
    <property type="entry name" value="ATPase domain of HSP90 chaperone/DNA topoisomerase II/histidine kinase"/>
    <property type="match status" value="1"/>
</dbReference>
<organism evidence="4 5">
    <name type="scientific">Nonlabens tegetincola</name>
    <dbReference type="NCBI Taxonomy" id="323273"/>
    <lineage>
        <taxon>Bacteria</taxon>
        <taxon>Pseudomonadati</taxon>
        <taxon>Bacteroidota</taxon>
        <taxon>Flavobacteriia</taxon>
        <taxon>Flavobacteriales</taxon>
        <taxon>Flavobacteriaceae</taxon>
        <taxon>Nonlabens</taxon>
    </lineage>
</organism>
<comment type="caution">
    <text evidence="4">The sequence shown here is derived from an EMBL/GenBank/DDBJ whole genome shotgun (WGS) entry which is preliminary data.</text>
</comment>
<evidence type="ECO:0000313" key="5">
    <source>
        <dbReference type="Proteomes" id="UP000029221"/>
    </source>
</evidence>
<dbReference type="InterPro" id="IPR013783">
    <property type="entry name" value="Ig-like_fold"/>
</dbReference>
<dbReference type="Gene3D" id="2.60.40.10">
    <property type="entry name" value="Immunoglobulins"/>
    <property type="match status" value="1"/>
</dbReference>
<evidence type="ECO:0000313" key="4">
    <source>
        <dbReference type="EMBL" id="GAK97960.1"/>
    </source>
</evidence>
<feature type="domain" description="Signal transduction histidine kinase internal region" evidence="3">
    <location>
        <begin position="292"/>
        <end position="371"/>
    </location>
</feature>
<feature type="transmembrane region" description="Helical" evidence="2">
    <location>
        <begin position="246"/>
        <end position="264"/>
    </location>
</feature>
<dbReference type="EMBL" id="BBML01000008">
    <property type="protein sequence ID" value="GAK97960.1"/>
    <property type="molecule type" value="Genomic_DNA"/>
</dbReference>
<dbReference type="InterPro" id="IPR050640">
    <property type="entry name" value="Bact_2-comp_sensor_kinase"/>
</dbReference>
<dbReference type="STRING" id="319236.BST91_01065"/>
<keyword evidence="5" id="KW-1185">Reference proteome</keyword>
<evidence type="ECO:0000259" key="3">
    <source>
        <dbReference type="Pfam" id="PF06580"/>
    </source>
</evidence>
<dbReference type="Gene3D" id="3.30.565.10">
    <property type="entry name" value="Histidine kinase-like ATPase, C-terminal domain"/>
    <property type="match status" value="1"/>
</dbReference>
<keyword evidence="2" id="KW-0472">Membrane</keyword>
<dbReference type="Pfam" id="PF06580">
    <property type="entry name" value="His_kinase"/>
    <property type="match status" value="1"/>
</dbReference>
<gene>
    <name evidence="4" type="ORF">JCM19294_1582</name>
</gene>
<sequence>MKEIKHEGESVFATSIGIHENDIWLGTKGASFLLLNREDDKLRFRESITISDFNTLKENSSSFVKLQSDENDLWMLNSGVLTLYEPIKRTTQQVNGQLGINDLITDFIIGDEVLTTFSSRSIYQIPKDVLKSNFKTAPITITEVTVNETPRSLTALSKLDHDENNINFTFNSNGFKASEYVEYQYQINNEEGSWRRVPYGTTQLQFASLSPGDYSFKLRGKNNRSTGYKYLKPVRFTILPPFWQSYWFYALIVLLIIVLTYLIFKRQQEKKNKKRIQEMDKLLMEKKIASLKLENIRSQMNPHFVFNSLNSIQDFIVSNERELASDYLVKFSRLIRKYLDYSQQDEITLGQEIAALKLYLELEKMRFDDELDYSIKIDDTLNIEHIMIPSLLVQPYVENALKHGLMHKPNNRKLMIGCGVIENKKILSIKIEDNGIGRQQSALLNRNRGRSHTSFSTAVNNERASLYKEQFNKPVDIVIEDLVNDGQASGTRVTITLPLN</sequence>
<reference evidence="4" key="1">
    <citation type="journal article" date="2014" name="Genome Announc.">
        <title>Draft Genome Sequences of Marine Flavobacterium Nonlabens Strains NR17, NR24, NR27, NR32, NR33, and Ara13.</title>
        <authorList>
            <person name="Nakanishi M."/>
            <person name="Meirelles P."/>
            <person name="Suzuki R."/>
            <person name="Takatani N."/>
            <person name="Mino S."/>
            <person name="Suda W."/>
            <person name="Oshima K."/>
            <person name="Hattori M."/>
            <person name="Ohkuma M."/>
            <person name="Hosokawa M."/>
            <person name="Miyashita K."/>
            <person name="Thompson F.L."/>
            <person name="Niwa A."/>
            <person name="Sawabe T."/>
            <person name="Sawabe T."/>
        </authorList>
    </citation>
    <scope>NUCLEOTIDE SEQUENCE [LARGE SCALE GENOMIC DNA]</scope>
    <source>
        <strain evidence="4">JCM 19294</strain>
    </source>
</reference>
<feature type="coiled-coil region" evidence="1">
    <location>
        <begin position="265"/>
        <end position="299"/>
    </location>
</feature>
<keyword evidence="2" id="KW-0812">Transmembrane</keyword>
<dbReference type="InterPro" id="IPR010559">
    <property type="entry name" value="Sig_transdc_His_kin_internal"/>
</dbReference>
<keyword evidence="1" id="KW-0175">Coiled coil</keyword>
<dbReference type="InterPro" id="IPR036890">
    <property type="entry name" value="HATPase_C_sf"/>
</dbReference>
<evidence type="ECO:0000256" key="1">
    <source>
        <dbReference type="SAM" id="Coils"/>
    </source>
</evidence>
<dbReference type="GO" id="GO:0000155">
    <property type="term" value="F:phosphorelay sensor kinase activity"/>
    <property type="evidence" value="ECO:0007669"/>
    <property type="project" value="InterPro"/>
</dbReference>
<accession>A0A090Q4Q7</accession>
<evidence type="ECO:0000256" key="2">
    <source>
        <dbReference type="SAM" id="Phobius"/>
    </source>
</evidence>
<dbReference type="Proteomes" id="UP000029221">
    <property type="component" value="Unassembled WGS sequence"/>
</dbReference>
<dbReference type="RefSeq" id="WP_152557440.1">
    <property type="nucleotide sequence ID" value="NZ_BBML01000008.1"/>
</dbReference>
<dbReference type="GO" id="GO:0016020">
    <property type="term" value="C:membrane"/>
    <property type="evidence" value="ECO:0007669"/>
    <property type="project" value="InterPro"/>
</dbReference>
<name>A0A090Q4Q7_9FLAO</name>
<protein>
    <recommendedName>
        <fullName evidence="3">Signal transduction histidine kinase internal region domain-containing protein</fullName>
    </recommendedName>
</protein>
<dbReference type="PANTHER" id="PTHR34220:SF7">
    <property type="entry name" value="SENSOR HISTIDINE KINASE YPDA"/>
    <property type="match status" value="1"/>
</dbReference>
<dbReference type="AlphaFoldDB" id="A0A090Q4Q7"/>